<dbReference type="EMBL" id="QGKV02001556">
    <property type="protein sequence ID" value="KAF3517488.1"/>
    <property type="molecule type" value="Genomic_DNA"/>
</dbReference>
<dbReference type="Proteomes" id="UP000266723">
    <property type="component" value="Unassembled WGS sequence"/>
</dbReference>
<protein>
    <submittedName>
        <fullName evidence="1">Uncharacterized protein</fullName>
    </submittedName>
</protein>
<name>A0ABQ7AU18_BRACR</name>
<gene>
    <name evidence="1" type="ORF">DY000_02063342</name>
</gene>
<evidence type="ECO:0000313" key="1">
    <source>
        <dbReference type="EMBL" id="KAF3517488.1"/>
    </source>
</evidence>
<accession>A0ABQ7AU18</accession>
<organism evidence="1 2">
    <name type="scientific">Brassica cretica</name>
    <name type="common">Mustard</name>
    <dbReference type="NCBI Taxonomy" id="69181"/>
    <lineage>
        <taxon>Eukaryota</taxon>
        <taxon>Viridiplantae</taxon>
        <taxon>Streptophyta</taxon>
        <taxon>Embryophyta</taxon>
        <taxon>Tracheophyta</taxon>
        <taxon>Spermatophyta</taxon>
        <taxon>Magnoliopsida</taxon>
        <taxon>eudicotyledons</taxon>
        <taxon>Gunneridae</taxon>
        <taxon>Pentapetalae</taxon>
        <taxon>rosids</taxon>
        <taxon>malvids</taxon>
        <taxon>Brassicales</taxon>
        <taxon>Brassicaceae</taxon>
        <taxon>Brassiceae</taxon>
        <taxon>Brassica</taxon>
    </lineage>
</organism>
<keyword evidence="2" id="KW-1185">Reference proteome</keyword>
<evidence type="ECO:0000313" key="2">
    <source>
        <dbReference type="Proteomes" id="UP000266723"/>
    </source>
</evidence>
<proteinExistence type="predicted"/>
<comment type="caution">
    <text evidence="1">The sequence shown here is derived from an EMBL/GenBank/DDBJ whole genome shotgun (WGS) entry which is preliminary data.</text>
</comment>
<sequence length="85" mass="9357">MDVKIPTRRSVVAPSEFASSSPRSTCLLAGLVLKEFVPFVPFGLSCIYPIMGFRFSPAFIVGPTVKQSSSGMWRATEVIVNGWFR</sequence>
<reference evidence="1 2" key="1">
    <citation type="journal article" date="2020" name="BMC Genomics">
        <title>Intraspecific diversification of the crop wild relative Brassica cretica Lam. using demographic model selection.</title>
        <authorList>
            <person name="Kioukis A."/>
            <person name="Michalopoulou V.A."/>
            <person name="Briers L."/>
            <person name="Pirintsos S."/>
            <person name="Studholme D.J."/>
            <person name="Pavlidis P."/>
            <person name="Sarris P.F."/>
        </authorList>
    </citation>
    <scope>NUCLEOTIDE SEQUENCE [LARGE SCALE GENOMIC DNA]</scope>
    <source>
        <strain evidence="2">cv. PFS-1207/04</strain>
    </source>
</reference>